<keyword evidence="6 11" id="KW-0808">Transferase</keyword>
<dbReference type="GO" id="GO:0005886">
    <property type="term" value="C:plasma membrane"/>
    <property type="evidence" value="ECO:0007669"/>
    <property type="project" value="TreeGrafter"/>
</dbReference>
<evidence type="ECO:0000313" key="15">
    <source>
        <dbReference type="Proteomes" id="UP000036313"/>
    </source>
</evidence>
<organism evidence="14 15">
    <name type="scientific">Mycolicibacterium obuense</name>
    <dbReference type="NCBI Taxonomy" id="1807"/>
    <lineage>
        <taxon>Bacteria</taxon>
        <taxon>Bacillati</taxon>
        <taxon>Actinomycetota</taxon>
        <taxon>Actinomycetes</taxon>
        <taxon>Mycobacteriales</taxon>
        <taxon>Mycobacteriaceae</taxon>
        <taxon>Mycolicibacterium</taxon>
    </lineage>
</organism>
<accession>A0A0J6Y4T7</accession>
<evidence type="ECO:0000256" key="3">
    <source>
        <dbReference type="ARBA" id="ARBA00009587"/>
    </source>
</evidence>
<dbReference type="PANTHER" id="PTHR31650:SF1">
    <property type="entry name" value="WAX ESTER SYNTHASE_DIACYLGLYCEROL ACYLTRANSFERASE 4-RELATED"/>
    <property type="match status" value="1"/>
</dbReference>
<dbReference type="Pfam" id="PF03007">
    <property type="entry name" value="WS_DGAT_cat"/>
    <property type="match status" value="1"/>
</dbReference>
<evidence type="ECO:0000259" key="13">
    <source>
        <dbReference type="Pfam" id="PF06974"/>
    </source>
</evidence>
<evidence type="ECO:0000256" key="9">
    <source>
        <dbReference type="ARBA" id="ARBA00023315"/>
    </source>
</evidence>
<gene>
    <name evidence="14" type="primary">tgs1</name>
    <name evidence="14" type="ORF">MOBUDSM44075_05099</name>
</gene>
<dbReference type="InterPro" id="IPR045034">
    <property type="entry name" value="O-acyltransferase_WSD1-like"/>
</dbReference>
<reference evidence="14 15" key="1">
    <citation type="journal article" date="2015" name="Genome Biol. Evol.">
        <title>Characterization of Three Mycobacterium spp. with Potential Use in Bioremediation by Genome Sequencing and Comparative Genomics.</title>
        <authorList>
            <person name="Das S."/>
            <person name="Pettersson B.M."/>
            <person name="Behra P.R."/>
            <person name="Ramesh M."/>
            <person name="Dasgupta S."/>
            <person name="Bhattacharya A."/>
            <person name="Kirsebom L.A."/>
        </authorList>
    </citation>
    <scope>NUCLEOTIDE SEQUENCE [LARGE SCALE GENOMIC DNA]</scope>
    <source>
        <strain evidence="14 15">DSM 44075</strain>
    </source>
</reference>
<dbReference type="Pfam" id="PF06974">
    <property type="entry name" value="WS_DGAT_C"/>
    <property type="match status" value="1"/>
</dbReference>
<sequence>MEHLTNLDAGFLEAEDSDRHVSLAVGSLSILEGPMPAVDAIVSGLADRISDIPRFRQVLQTHLLDLGPPQWADDPHFDLSHHIRRAALPAPGDGDALNALVGDVMGRRLDRDRPLWECWIIEGLQDSRWAMLVKIHHCMADGIATMHLFSRLVDNESPGYDTVIRAAKQSAKVPSQHKDWGLNPVGWVRGVGRAAITATRISALAVGGALQVTTAILRPAQTSSLNGPVSSMRRFAAAAVSLDDVARICDAHGVTLNDVALAAITSSYRAALERRGETPARTSLRTLVPVSMRSNGAADRTDNRVSLMLPALPADAADPVEQLQTVHRRLSAAKSSGQREAGGIFVALSNLMPFPVTAWAVRALTRLPQRGIVTLATNVPGPRERLTIMGRTIVRVLPIPPIAMRLRTGVAILTYADEMVFGILGDFDAAADVDQLAAGIETAVATLAATVG</sequence>
<comment type="pathway">
    <text evidence="2">Lipid metabolism.</text>
</comment>
<dbReference type="AlphaFoldDB" id="A0A0J6Y4T7"/>
<dbReference type="RefSeq" id="WP_048425150.1">
    <property type="nucleotide sequence ID" value="NZ_JYNU01000058.1"/>
</dbReference>
<dbReference type="GO" id="GO:0019432">
    <property type="term" value="P:triglyceride biosynthetic process"/>
    <property type="evidence" value="ECO:0007669"/>
    <property type="project" value="UniProtKB-UniPathway"/>
</dbReference>
<dbReference type="SUPFAM" id="SSF52777">
    <property type="entry name" value="CoA-dependent acyltransferases"/>
    <property type="match status" value="1"/>
</dbReference>
<comment type="catalytic activity">
    <reaction evidence="10 11">
        <text>an acyl-CoA + a 1,2-diacyl-sn-glycerol = a triacyl-sn-glycerol + CoA</text>
        <dbReference type="Rhea" id="RHEA:10868"/>
        <dbReference type="ChEBI" id="CHEBI:17815"/>
        <dbReference type="ChEBI" id="CHEBI:57287"/>
        <dbReference type="ChEBI" id="CHEBI:58342"/>
        <dbReference type="ChEBI" id="CHEBI:64615"/>
        <dbReference type="EC" id="2.3.1.20"/>
    </reaction>
</comment>
<keyword evidence="8 11" id="KW-0443">Lipid metabolism</keyword>
<proteinExistence type="inferred from homology"/>
<evidence type="ECO:0000259" key="12">
    <source>
        <dbReference type="Pfam" id="PF03007"/>
    </source>
</evidence>
<evidence type="ECO:0000256" key="6">
    <source>
        <dbReference type="ARBA" id="ARBA00022679"/>
    </source>
</evidence>
<comment type="caution">
    <text evidence="14">The sequence shown here is derived from an EMBL/GenBank/DDBJ whole genome shotgun (WGS) entry which is preliminary data.</text>
</comment>
<dbReference type="InterPro" id="IPR009721">
    <property type="entry name" value="O-acyltransferase_WSD1_C"/>
</dbReference>
<protein>
    <recommendedName>
        <fullName evidence="4 11">Diacylglycerol O-acyltransferase</fullName>
        <ecNumber evidence="4 11">2.3.1.20</ecNumber>
    </recommendedName>
</protein>
<comment type="pathway">
    <text evidence="1 11">Glycerolipid metabolism; triacylglycerol biosynthesis.</text>
</comment>
<dbReference type="Gene3D" id="3.30.559.30">
    <property type="entry name" value="Nonribosomal peptide synthetase, condensation domain"/>
    <property type="match status" value="1"/>
</dbReference>
<keyword evidence="5 11" id="KW-0444">Lipid biosynthesis</keyword>
<evidence type="ECO:0000256" key="10">
    <source>
        <dbReference type="ARBA" id="ARBA00048109"/>
    </source>
</evidence>
<evidence type="ECO:0000256" key="4">
    <source>
        <dbReference type="ARBA" id="ARBA00013244"/>
    </source>
</evidence>
<evidence type="ECO:0000256" key="8">
    <source>
        <dbReference type="ARBA" id="ARBA00023098"/>
    </source>
</evidence>
<dbReference type="Gene3D" id="3.30.559.10">
    <property type="entry name" value="Chloramphenicol acetyltransferase-like domain"/>
    <property type="match status" value="1"/>
</dbReference>
<dbReference type="InterPro" id="IPR014292">
    <property type="entry name" value="Acyl_transf_WS/DGAT"/>
</dbReference>
<dbReference type="EMBL" id="JYNU01000058">
    <property type="protein sequence ID" value="KMO68101.1"/>
    <property type="molecule type" value="Genomic_DNA"/>
</dbReference>
<name>A0A0J6Y4T7_9MYCO</name>
<dbReference type="GO" id="GO:0051701">
    <property type="term" value="P:biological process involved in interaction with host"/>
    <property type="evidence" value="ECO:0007669"/>
    <property type="project" value="TreeGrafter"/>
</dbReference>
<keyword evidence="9 11" id="KW-0012">Acyltransferase</keyword>
<evidence type="ECO:0000256" key="2">
    <source>
        <dbReference type="ARBA" id="ARBA00005189"/>
    </source>
</evidence>
<evidence type="ECO:0000256" key="11">
    <source>
        <dbReference type="RuleBase" id="RU361241"/>
    </source>
</evidence>
<feature type="domain" description="O-acyltransferase WSD1 C-terminal" evidence="13">
    <location>
        <begin position="303"/>
        <end position="446"/>
    </location>
</feature>
<dbReference type="InterPro" id="IPR023213">
    <property type="entry name" value="CAT-like_dom_sf"/>
</dbReference>
<dbReference type="InterPro" id="IPR004255">
    <property type="entry name" value="O-acyltransferase_WSD1_N"/>
</dbReference>
<feature type="domain" description="O-acyltransferase WSD1-like N-terminal" evidence="12">
    <location>
        <begin position="4"/>
        <end position="260"/>
    </location>
</feature>
<dbReference type="PATRIC" id="fig|1807.14.peg.5140"/>
<dbReference type="GO" id="GO:0004144">
    <property type="term" value="F:diacylglycerol O-acyltransferase activity"/>
    <property type="evidence" value="ECO:0007669"/>
    <property type="project" value="UniProtKB-EC"/>
</dbReference>
<dbReference type="PANTHER" id="PTHR31650">
    <property type="entry name" value="O-ACYLTRANSFERASE (WSD1-LIKE) FAMILY PROTEIN"/>
    <property type="match status" value="1"/>
</dbReference>
<dbReference type="UniPathway" id="UPA00282"/>
<evidence type="ECO:0000256" key="5">
    <source>
        <dbReference type="ARBA" id="ARBA00022516"/>
    </source>
</evidence>
<keyword evidence="7 11" id="KW-0319">Glycerol metabolism</keyword>
<comment type="similarity">
    <text evidence="3 11">Belongs to the long-chain O-acyltransferase family.</text>
</comment>
<evidence type="ECO:0000256" key="1">
    <source>
        <dbReference type="ARBA" id="ARBA00004771"/>
    </source>
</evidence>
<dbReference type="GO" id="GO:0071731">
    <property type="term" value="P:response to nitric oxide"/>
    <property type="evidence" value="ECO:0007669"/>
    <property type="project" value="TreeGrafter"/>
</dbReference>
<dbReference type="EC" id="2.3.1.20" evidence="4 11"/>
<dbReference type="GO" id="GO:0001666">
    <property type="term" value="P:response to hypoxia"/>
    <property type="evidence" value="ECO:0007669"/>
    <property type="project" value="TreeGrafter"/>
</dbReference>
<dbReference type="NCBIfam" id="TIGR02946">
    <property type="entry name" value="acyl_WS_DGAT"/>
    <property type="match status" value="1"/>
</dbReference>
<evidence type="ECO:0000256" key="7">
    <source>
        <dbReference type="ARBA" id="ARBA00022798"/>
    </source>
</evidence>
<dbReference type="GO" id="GO:0006071">
    <property type="term" value="P:glycerol metabolic process"/>
    <property type="evidence" value="ECO:0007669"/>
    <property type="project" value="UniProtKB-KW"/>
</dbReference>
<dbReference type="Proteomes" id="UP000036313">
    <property type="component" value="Unassembled WGS sequence"/>
</dbReference>
<evidence type="ECO:0000313" key="14">
    <source>
        <dbReference type="EMBL" id="KMO68101.1"/>
    </source>
</evidence>